<accession>A0A166NJP9</accession>
<protein>
    <submittedName>
        <fullName evidence="2">Uncharacterized protein</fullName>
    </submittedName>
</protein>
<dbReference type="EMBL" id="AAXKXX010000029">
    <property type="protein sequence ID" value="EGQ4385896.1"/>
    <property type="molecule type" value="Genomic_DNA"/>
</dbReference>
<evidence type="ECO:0000313" key="9">
    <source>
        <dbReference type="Proteomes" id="UP000595859"/>
    </source>
</evidence>
<name>A0A166NJP9_STAPS</name>
<evidence type="ECO:0000313" key="10">
    <source>
        <dbReference type="Proteomes" id="UP000600220"/>
    </source>
</evidence>
<evidence type="ECO:0000313" key="1">
    <source>
        <dbReference type="EMBL" id="EGQ4385896.1"/>
    </source>
</evidence>
<reference evidence="1 10" key="4">
    <citation type="submission" date="2018-11" db="EMBL/GenBank/DDBJ databases">
        <authorList>
            <consortium name="Veterinary Laboratory Investigation and Response Network"/>
        </authorList>
    </citation>
    <scope>NUCLEOTIDE SEQUENCE [LARGE SCALE GENOMIC DNA]</scope>
    <source>
        <strain evidence="1 10">SPSE-18-VL-LA-PA-Ryan-0021</strain>
    </source>
</reference>
<proteinExistence type="predicted"/>
<evidence type="ECO:0000313" key="3">
    <source>
        <dbReference type="EMBL" id="PWZ99438.1"/>
    </source>
</evidence>
<dbReference type="Proteomes" id="UP000246800">
    <property type="component" value="Unassembled WGS sequence"/>
</dbReference>
<evidence type="ECO:0000313" key="6">
    <source>
        <dbReference type="Proteomes" id="UP000246351"/>
    </source>
</evidence>
<gene>
    <name evidence="2" type="ORF">DD902_04845</name>
    <name evidence="3" type="ORF">DD924_02665</name>
    <name evidence="5" type="ORF">DV961_10340</name>
    <name evidence="1" type="ORF">EGV54_12625</name>
    <name evidence="4" type="ORF">JGZ15_08160</name>
</gene>
<evidence type="ECO:0000313" key="2">
    <source>
        <dbReference type="EMBL" id="PWZ75743.1"/>
    </source>
</evidence>
<dbReference type="Proteomes" id="UP000600220">
    <property type="component" value="Unassembled WGS sequence"/>
</dbReference>
<dbReference type="eggNOG" id="ENOG5033JXP">
    <property type="taxonomic scope" value="Bacteria"/>
</dbReference>
<evidence type="ECO:0000313" key="8">
    <source>
        <dbReference type="Proteomes" id="UP000256409"/>
    </source>
</evidence>
<evidence type="ECO:0000313" key="5">
    <source>
        <dbReference type="EMBL" id="REA80613.1"/>
    </source>
</evidence>
<reference evidence="8" key="3">
    <citation type="journal article" date="2018" name="Vet. Microbiol.">
        <title>Molecular epidemiology of methicillin-resistant staphylococci amongst veterinary personnel, personnel-owned pets, patients and the hospital environment of two companion animal veterinary hospitals.</title>
        <authorList>
            <person name="Worthing K.A."/>
            <person name="Brown J."/>
            <person name="Gerber L."/>
            <person name="Abraham S."/>
            <person name="Trott D."/>
            <person name="Norris J.M."/>
        </authorList>
    </citation>
    <scope>NUCLEOTIDE SEQUENCE [LARGE SCALE GENOMIC DNA]</scope>
    <source>
        <strain evidence="8">ST496-2</strain>
    </source>
</reference>
<reference evidence="6 7" key="1">
    <citation type="journal article" date="2018" name="Vet. Microbiol.">
        <title>Clonal diversity and geographic distribution of methicillin-resistant Staphylococcus pseudintermedius from Australian animals: Discovery of novel sequence types.</title>
        <authorList>
            <person name="Worthing K.A."/>
            <person name="Abraham S."/>
            <person name="Coombs G.W."/>
            <person name="Pang S."/>
            <person name="Saputra S."/>
            <person name="Jordan D."/>
            <person name="Trott D.J."/>
            <person name="Norris J.M."/>
        </authorList>
    </citation>
    <scope>NUCLEOTIDE SEQUENCE [LARGE SCALE GENOMIC DNA]</scope>
    <source>
        <strain evidence="2 7">ST525 1</strain>
        <strain evidence="3 6">ST71 3</strain>
    </source>
</reference>
<keyword evidence="10" id="KW-1185">Reference proteome</keyword>
<dbReference type="EMBL" id="QEIT01000023">
    <property type="protein sequence ID" value="PWZ75743.1"/>
    <property type="molecule type" value="Genomic_DNA"/>
</dbReference>
<evidence type="ECO:0000313" key="4">
    <source>
        <dbReference type="EMBL" id="QQM97478.1"/>
    </source>
</evidence>
<evidence type="ECO:0000313" key="7">
    <source>
        <dbReference type="Proteomes" id="UP000246800"/>
    </source>
</evidence>
<dbReference type="Proteomes" id="UP000246351">
    <property type="component" value="Unassembled WGS sequence"/>
</dbReference>
<dbReference type="Proteomes" id="UP000256409">
    <property type="component" value="Unassembled WGS sequence"/>
</dbReference>
<dbReference type="STRING" id="937773.SPSINT_0799"/>
<dbReference type="OrthoDB" id="2407951at2"/>
<sequence>MKSASQLLEEVKNERNREDKFLCEIQFEVRRNEVTMFFEYEEVQMATQEAHYFRKHNHDPEFLDIETFETLKKALEEEGIRYKQRRDMFM</sequence>
<organism evidence="2 7">
    <name type="scientific">Staphylococcus pseudintermedius</name>
    <dbReference type="NCBI Taxonomy" id="283734"/>
    <lineage>
        <taxon>Bacteria</taxon>
        <taxon>Bacillati</taxon>
        <taxon>Bacillota</taxon>
        <taxon>Bacilli</taxon>
        <taxon>Bacillales</taxon>
        <taxon>Staphylococcaceae</taxon>
        <taxon>Staphylococcus</taxon>
        <taxon>Staphylococcus intermedius group</taxon>
    </lineage>
</organism>
<dbReference type="RefSeq" id="WP_014614252.1">
    <property type="nucleotide sequence ID" value="NZ_AP019372.1"/>
</dbReference>
<dbReference type="OMA" id="MKSETRI"/>
<dbReference type="EMBL" id="QEIV01000204">
    <property type="protein sequence ID" value="PWZ99438.1"/>
    <property type="molecule type" value="Genomic_DNA"/>
</dbReference>
<dbReference type="EMBL" id="QQPC01000072">
    <property type="protein sequence ID" value="REA80613.1"/>
    <property type="molecule type" value="Genomic_DNA"/>
</dbReference>
<dbReference type="AlphaFoldDB" id="A0A166NJP9"/>
<dbReference type="Proteomes" id="UP000595859">
    <property type="component" value="Chromosome"/>
</dbReference>
<reference evidence="5" key="2">
    <citation type="journal article" date="2018" name="Vet. Microbiol.">
        <title>Methicillin-resistant staphylococci amongst veterinary personnel, personnel-owned pets, patients and the hospital environment of two small animal veterinary hospitals.</title>
        <authorList>
            <person name="Worthing K.A."/>
            <person name="Brown J."/>
            <person name="Gerber L."/>
            <person name="Abraham S."/>
            <person name="Trott D."/>
            <person name="Norris J.M."/>
        </authorList>
    </citation>
    <scope>NUCLEOTIDE SEQUENCE</scope>
    <source>
        <strain evidence="5">ST496-2</strain>
    </source>
</reference>
<reference evidence="4 9" key="5">
    <citation type="submission" date="2020-12" db="EMBL/GenBank/DDBJ databases">
        <title>Whole genome sequencing and de novo assembly of Staphylococcus pseudintermedius: a novel pangenome approach to unravel pathogenesis of canine pyoderma.</title>
        <authorList>
            <person name="Ferrer L."/>
            <person name="Perez D."/>
            <person name="Fonticoba R."/>
            <person name="Vines J."/>
            <person name="Fabregas N."/>
            <person name="Madronero S."/>
            <person name="Meroni G."/>
            <person name="Martino P."/>
            <person name="Martinez S."/>
            <person name="Cusco A."/>
            <person name="Migura L."/>
            <person name="Francino O."/>
        </authorList>
    </citation>
    <scope>NUCLEOTIDE SEQUENCE [LARGE SCALE GENOMIC DNA]</scope>
    <source>
        <strain evidence="4 9">HSP080</strain>
    </source>
</reference>
<dbReference type="EMBL" id="CP066884">
    <property type="protein sequence ID" value="QQM97478.1"/>
    <property type="molecule type" value="Genomic_DNA"/>
</dbReference>